<reference evidence="1 2" key="2">
    <citation type="submission" date="2018-10" db="EMBL/GenBank/DDBJ databases">
        <authorList>
            <consortium name="Pathogen Informatics"/>
        </authorList>
    </citation>
    <scope>NUCLEOTIDE SEQUENCE [LARGE SCALE GENOMIC DNA]</scope>
</reference>
<proteinExistence type="predicted"/>
<dbReference type="WBParaSite" id="EVEC_0000714901-mRNA-1">
    <property type="protein sequence ID" value="EVEC_0000714901-mRNA-1"/>
    <property type="gene ID" value="EVEC_0000714901"/>
</dbReference>
<protein>
    <submittedName>
        <fullName evidence="1 3">Uncharacterized protein</fullName>
    </submittedName>
</protein>
<gene>
    <name evidence="1" type="ORF">EVEC_LOCUS6670</name>
</gene>
<evidence type="ECO:0000313" key="3">
    <source>
        <dbReference type="WBParaSite" id="EVEC_0000714901-mRNA-1"/>
    </source>
</evidence>
<evidence type="ECO:0000313" key="1">
    <source>
        <dbReference type="EMBL" id="VDD91919.1"/>
    </source>
</evidence>
<organism evidence="3">
    <name type="scientific">Enterobius vermicularis</name>
    <name type="common">Human pinworm</name>
    <dbReference type="NCBI Taxonomy" id="51028"/>
    <lineage>
        <taxon>Eukaryota</taxon>
        <taxon>Metazoa</taxon>
        <taxon>Ecdysozoa</taxon>
        <taxon>Nematoda</taxon>
        <taxon>Chromadorea</taxon>
        <taxon>Rhabditida</taxon>
        <taxon>Spirurina</taxon>
        <taxon>Oxyuridomorpha</taxon>
        <taxon>Oxyuroidea</taxon>
        <taxon>Oxyuridae</taxon>
        <taxon>Enterobius</taxon>
    </lineage>
</organism>
<sequence>MELADMAVGAAPEFSVAYAKSSVEVTDGGAVVEAKVRTKFPEVWIWAAVNTSDFVGTIVKVVLSAFYSFVVYEQSEATTGGVFAYTTTAWIQMRFSATDVIVTTSVPHPIAPTTAAPPRAQETLKIRKKFPELWIWSDFTVKK</sequence>
<accession>A0A0N4V9N1</accession>
<dbReference type="Proteomes" id="UP000274131">
    <property type="component" value="Unassembled WGS sequence"/>
</dbReference>
<reference evidence="3" key="1">
    <citation type="submission" date="2017-02" db="UniProtKB">
        <authorList>
            <consortium name="WormBaseParasite"/>
        </authorList>
    </citation>
    <scope>IDENTIFICATION</scope>
</reference>
<dbReference type="AlphaFoldDB" id="A0A0N4V9N1"/>
<dbReference type="EMBL" id="UXUI01008602">
    <property type="protein sequence ID" value="VDD91919.1"/>
    <property type="molecule type" value="Genomic_DNA"/>
</dbReference>
<keyword evidence="2" id="KW-1185">Reference proteome</keyword>
<name>A0A0N4V9N1_ENTVE</name>
<evidence type="ECO:0000313" key="2">
    <source>
        <dbReference type="Proteomes" id="UP000274131"/>
    </source>
</evidence>